<organism evidence="10">
    <name type="scientific">Metamycoplasma salivarium</name>
    <name type="common">Mycoplasma salivarium</name>
    <dbReference type="NCBI Taxonomy" id="2124"/>
    <lineage>
        <taxon>Bacteria</taxon>
        <taxon>Bacillati</taxon>
        <taxon>Mycoplasmatota</taxon>
        <taxon>Mycoplasmoidales</taxon>
        <taxon>Metamycoplasmataceae</taxon>
        <taxon>Metamycoplasma</taxon>
    </lineage>
</organism>
<evidence type="ECO:0000256" key="4">
    <source>
        <dbReference type="ARBA" id="ARBA00022475"/>
    </source>
</evidence>
<keyword evidence="6 10" id="KW-0067">ATP-binding</keyword>
<dbReference type="InterPro" id="IPR017871">
    <property type="entry name" value="ABC_transporter-like_CS"/>
</dbReference>
<evidence type="ECO:0000256" key="2">
    <source>
        <dbReference type="ARBA" id="ARBA00005417"/>
    </source>
</evidence>
<dbReference type="InterPro" id="IPR003439">
    <property type="entry name" value="ABC_transporter-like_ATP-bd"/>
</dbReference>
<dbReference type="PANTHER" id="PTHR43553:SF24">
    <property type="entry name" value="ENERGY-COUPLING FACTOR TRANSPORTER ATP-BINDING PROTEIN ECFA1"/>
    <property type="match status" value="1"/>
</dbReference>
<dbReference type="CDD" id="cd03225">
    <property type="entry name" value="ABC_cobalt_CbiO_domain1"/>
    <property type="match status" value="1"/>
</dbReference>
<dbReference type="InterPro" id="IPR003593">
    <property type="entry name" value="AAA+_ATPase"/>
</dbReference>
<dbReference type="NCBIfam" id="TIGR04520">
    <property type="entry name" value="ECF_ATPase_1"/>
    <property type="match status" value="1"/>
</dbReference>
<dbReference type="GO" id="GO:0042626">
    <property type="term" value="F:ATPase-coupled transmembrane transporter activity"/>
    <property type="evidence" value="ECO:0007669"/>
    <property type="project" value="TreeGrafter"/>
</dbReference>
<evidence type="ECO:0000256" key="7">
    <source>
        <dbReference type="ARBA" id="ARBA00022967"/>
    </source>
</evidence>
<keyword evidence="4" id="KW-1003">Cell membrane</keyword>
<dbReference type="FunFam" id="3.40.50.300:FF:000224">
    <property type="entry name" value="Energy-coupling factor transporter ATP-binding protein EcfA"/>
    <property type="match status" value="1"/>
</dbReference>
<keyword evidence="10" id="KW-0378">Hydrolase</keyword>
<sequence>MIEVKKLFYKYPQSTTYALNDINLNIQDGQYIAILGHNGSGKSTFSKLLSAIYKASSGKIIVDGIEINSENIKEIRKKIGIVFQNPDNQFIGATVEDDIAFGLENKMLDYNVMSEIIKKFATQVGMQDFLDREPQNLSGGQKQRVAIASTLALDPQIIIFDEITSMLDPKGKVDIYKIIHNLHKTTSKTLISITHDMDEALLADTLIVFAGGKVIATGSPIEILNNKEIIDIAKIDSPFIYKLSEKIKGIKPTYDEKELINILCKLK</sequence>
<evidence type="ECO:0000256" key="6">
    <source>
        <dbReference type="ARBA" id="ARBA00022840"/>
    </source>
</evidence>
<dbReference type="AlphaFoldDB" id="A0A448ZXY4"/>
<comment type="subcellular location">
    <subcellularLocation>
        <location evidence="1">Cell membrane</location>
    </subcellularLocation>
</comment>
<dbReference type="EMBL" id="LR214939">
    <property type="protein sequence ID" value="VEU56104.1"/>
    <property type="molecule type" value="Genomic_DNA"/>
</dbReference>
<geneLocation type="plasmid" evidence="10">
    <name>2</name>
</geneLocation>
<keyword evidence="3" id="KW-0813">Transport</keyword>
<gene>
    <name evidence="10" type="primary">cbiO_2</name>
    <name evidence="10" type="ORF">NCTC10113_00987</name>
</gene>
<dbReference type="PROSITE" id="PS00211">
    <property type="entry name" value="ABC_TRANSPORTER_1"/>
    <property type="match status" value="1"/>
</dbReference>
<comment type="similarity">
    <text evidence="2">Belongs to the ABC transporter superfamily.</text>
</comment>
<dbReference type="InterPro" id="IPR050095">
    <property type="entry name" value="ECF_ABC_transporter_ATP-bd"/>
</dbReference>
<evidence type="ECO:0000259" key="9">
    <source>
        <dbReference type="PROSITE" id="PS50893"/>
    </source>
</evidence>
<dbReference type="InterPro" id="IPR030947">
    <property type="entry name" value="EcfA_1"/>
</dbReference>
<evidence type="ECO:0000256" key="5">
    <source>
        <dbReference type="ARBA" id="ARBA00022741"/>
    </source>
</evidence>
<dbReference type="Gene3D" id="3.40.50.300">
    <property type="entry name" value="P-loop containing nucleotide triphosphate hydrolases"/>
    <property type="match status" value="1"/>
</dbReference>
<keyword evidence="5" id="KW-0547">Nucleotide-binding</keyword>
<dbReference type="Pfam" id="PF00005">
    <property type="entry name" value="ABC_tran"/>
    <property type="match status" value="1"/>
</dbReference>
<dbReference type="SUPFAM" id="SSF52540">
    <property type="entry name" value="P-loop containing nucleoside triphosphate hydrolases"/>
    <property type="match status" value="1"/>
</dbReference>
<dbReference type="RefSeq" id="WP_024543977.1">
    <property type="nucleotide sequence ID" value="NZ_BPLV01000001.1"/>
</dbReference>
<evidence type="ECO:0000256" key="8">
    <source>
        <dbReference type="ARBA" id="ARBA00023136"/>
    </source>
</evidence>
<keyword evidence="10" id="KW-0614">Plasmid</keyword>
<dbReference type="EC" id="3.6.3.-" evidence="10"/>
<proteinExistence type="inferred from homology"/>
<reference evidence="10" key="1">
    <citation type="submission" date="2019-01" db="EMBL/GenBank/DDBJ databases">
        <authorList>
            <consortium name="Pathogen Informatics"/>
        </authorList>
    </citation>
    <scope>NUCLEOTIDE SEQUENCE [LARGE SCALE GENOMIC DNA]</scope>
    <source>
        <strain evidence="10">NCTC10113</strain>
    </source>
</reference>
<dbReference type="GO" id="GO:0043190">
    <property type="term" value="C:ATP-binding cassette (ABC) transporter complex"/>
    <property type="evidence" value="ECO:0007669"/>
    <property type="project" value="TreeGrafter"/>
</dbReference>
<accession>A0A448ZXY4</accession>
<evidence type="ECO:0000313" key="10">
    <source>
        <dbReference type="EMBL" id="VEU56104.1"/>
    </source>
</evidence>
<name>A0A448ZXY4_METSV</name>
<dbReference type="PANTHER" id="PTHR43553">
    <property type="entry name" value="HEAVY METAL TRANSPORTER"/>
    <property type="match status" value="1"/>
</dbReference>
<evidence type="ECO:0000256" key="1">
    <source>
        <dbReference type="ARBA" id="ARBA00004236"/>
    </source>
</evidence>
<dbReference type="InterPro" id="IPR015856">
    <property type="entry name" value="ABC_transpr_CbiO/EcfA_su"/>
</dbReference>
<dbReference type="NCBIfam" id="NF010167">
    <property type="entry name" value="PRK13648.1"/>
    <property type="match status" value="1"/>
</dbReference>
<dbReference type="InterPro" id="IPR027417">
    <property type="entry name" value="P-loop_NTPase"/>
</dbReference>
<dbReference type="PROSITE" id="PS50893">
    <property type="entry name" value="ABC_TRANSPORTER_2"/>
    <property type="match status" value="1"/>
</dbReference>
<dbReference type="SMART" id="SM00382">
    <property type="entry name" value="AAA"/>
    <property type="match status" value="1"/>
</dbReference>
<evidence type="ECO:0000256" key="3">
    <source>
        <dbReference type="ARBA" id="ARBA00022448"/>
    </source>
</evidence>
<dbReference type="GO" id="GO:0005524">
    <property type="term" value="F:ATP binding"/>
    <property type="evidence" value="ECO:0007669"/>
    <property type="project" value="UniProtKB-KW"/>
</dbReference>
<keyword evidence="7" id="KW-1278">Translocase</keyword>
<keyword evidence="8" id="KW-0472">Membrane</keyword>
<protein>
    <submittedName>
        <fullName evidence="10">Cobalt transporter ATP-binding subunit</fullName>
        <ecNumber evidence="10">3.6.3.-</ecNumber>
    </submittedName>
</protein>
<feature type="domain" description="ABC transporter" evidence="9">
    <location>
        <begin position="2"/>
        <end position="236"/>
    </location>
</feature>
<dbReference type="GO" id="GO:0016887">
    <property type="term" value="F:ATP hydrolysis activity"/>
    <property type="evidence" value="ECO:0007669"/>
    <property type="project" value="InterPro"/>
</dbReference>